<dbReference type="InterPro" id="IPR007219">
    <property type="entry name" value="XnlR_reg_dom"/>
</dbReference>
<evidence type="ECO:0000256" key="2">
    <source>
        <dbReference type="ARBA" id="ARBA00022723"/>
    </source>
</evidence>
<evidence type="ECO:0000259" key="7">
    <source>
        <dbReference type="Pfam" id="PF04082"/>
    </source>
</evidence>
<keyword evidence="9" id="KW-1185">Reference proteome</keyword>
<evidence type="ECO:0000256" key="6">
    <source>
        <dbReference type="ARBA" id="ARBA00023242"/>
    </source>
</evidence>
<dbReference type="InterPro" id="IPR051059">
    <property type="entry name" value="VerF-like"/>
</dbReference>
<protein>
    <recommendedName>
        <fullName evidence="7">Xylanolytic transcriptional activator regulatory domain-containing protein</fullName>
    </recommendedName>
</protein>
<keyword evidence="2" id="KW-0479">Metal-binding</keyword>
<evidence type="ECO:0000256" key="4">
    <source>
        <dbReference type="ARBA" id="ARBA00022771"/>
    </source>
</evidence>
<evidence type="ECO:0000256" key="5">
    <source>
        <dbReference type="ARBA" id="ARBA00022833"/>
    </source>
</evidence>
<dbReference type="EMBL" id="AMGX01000048">
    <property type="protein sequence ID" value="EXJ53389.1"/>
    <property type="molecule type" value="Genomic_DNA"/>
</dbReference>
<dbReference type="GO" id="GO:0000978">
    <property type="term" value="F:RNA polymerase II cis-regulatory region sequence-specific DNA binding"/>
    <property type="evidence" value="ECO:0007669"/>
    <property type="project" value="InterPro"/>
</dbReference>
<dbReference type="GO" id="GO:0008270">
    <property type="term" value="F:zinc ion binding"/>
    <property type="evidence" value="ECO:0007669"/>
    <property type="project" value="UniProtKB-KW"/>
</dbReference>
<reference evidence="8 9" key="1">
    <citation type="submission" date="2013-03" db="EMBL/GenBank/DDBJ databases">
        <title>The Genome Sequence of Cladophialophora psammophila CBS 110553.</title>
        <authorList>
            <consortium name="The Broad Institute Genomics Platform"/>
            <person name="Cuomo C."/>
            <person name="de Hoog S."/>
            <person name="Gorbushina A."/>
            <person name="Walker B."/>
            <person name="Young S.K."/>
            <person name="Zeng Q."/>
            <person name="Gargeya S."/>
            <person name="Fitzgerald M."/>
            <person name="Haas B."/>
            <person name="Abouelleil A."/>
            <person name="Allen A.W."/>
            <person name="Alvarado L."/>
            <person name="Arachchi H.M."/>
            <person name="Berlin A.M."/>
            <person name="Chapman S.B."/>
            <person name="Gainer-Dewar J."/>
            <person name="Goldberg J."/>
            <person name="Griggs A."/>
            <person name="Gujja S."/>
            <person name="Hansen M."/>
            <person name="Howarth C."/>
            <person name="Imamovic A."/>
            <person name="Ireland A."/>
            <person name="Larimer J."/>
            <person name="McCowan C."/>
            <person name="Murphy C."/>
            <person name="Pearson M."/>
            <person name="Poon T.W."/>
            <person name="Priest M."/>
            <person name="Roberts A."/>
            <person name="Saif S."/>
            <person name="Shea T."/>
            <person name="Sisk P."/>
            <person name="Sykes S."/>
            <person name="Wortman J."/>
            <person name="Nusbaum C."/>
            <person name="Birren B."/>
        </authorList>
    </citation>
    <scope>NUCLEOTIDE SEQUENCE [LARGE SCALE GENOMIC DNA]</scope>
    <source>
        <strain evidence="8 9">CBS 110553</strain>
    </source>
</reference>
<accession>W9W490</accession>
<dbReference type="HOGENOM" id="CLU_1408604_0_0_1"/>
<keyword evidence="5" id="KW-0862">Zinc</keyword>
<dbReference type="GO" id="GO:0006351">
    <property type="term" value="P:DNA-templated transcription"/>
    <property type="evidence" value="ECO:0007669"/>
    <property type="project" value="InterPro"/>
</dbReference>
<dbReference type="GO" id="GO:0005634">
    <property type="term" value="C:nucleus"/>
    <property type="evidence" value="ECO:0007669"/>
    <property type="project" value="UniProtKB-SubCell"/>
</dbReference>
<dbReference type="Pfam" id="PF04082">
    <property type="entry name" value="Fungal_trans"/>
    <property type="match status" value="1"/>
</dbReference>
<dbReference type="CDD" id="cd12148">
    <property type="entry name" value="fungal_TF_MHR"/>
    <property type="match status" value="1"/>
</dbReference>
<name>W9W490_9EURO</name>
<proteinExistence type="predicted"/>
<evidence type="ECO:0000256" key="1">
    <source>
        <dbReference type="ARBA" id="ARBA00004123"/>
    </source>
</evidence>
<evidence type="ECO:0000313" key="8">
    <source>
        <dbReference type="EMBL" id="EXJ53389.1"/>
    </source>
</evidence>
<evidence type="ECO:0000256" key="3">
    <source>
        <dbReference type="ARBA" id="ARBA00022737"/>
    </source>
</evidence>
<dbReference type="PANTHER" id="PTHR40626:SF35">
    <property type="entry name" value="FINGER DOMAIN PROTEIN, PUTATIVE-RELATED"/>
    <property type="match status" value="1"/>
</dbReference>
<dbReference type="RefSeq" id="XP_007752134.1">
    <property type="nucleotide sequence ID" value="XM_007753944.1"/>
</dbReference>
<dbReference type="GO" id="GO:0000981">
    <property type="term" value="F:DNA-binding transcription factor activity, RNA polymerase II-specific"/>
    <property type="evidence" value="ECO:0007669"/>
    <property type="project" value="InterPro"/>
</dbReference>
<dbReference type="AlphaFoldDB" id="W9W490"/>
<evidence type="ECO:0000313" key="9">
    <source>
        <dbReference type="Proteomes" id="UP000019471"/>
    </source>
</evidence>
<gene>
    <name evidence="8" type="ORF">A1O5_13378</name>
</gene>
<sequence>MDLNVDDLMFLEDSLFPDFHYDTNKLIPPLHQGHYANGEDNTPSGPRQILLSCTRQVTPSPEECNQQSHQQAQNVGGRVLRLPQEDVNTFEKNTLDIDNYGLISNFIFPSRIRMTRLLSAYFEYFDPHAPIVHRASFDVQKSHPALVLAMLAIGGLHVSEREFAVLAYEACSKLLYNVYPPTLVHPRTPTNMC</sequence>
<dbReference type="Proteomes" id="UP000019471">
    <property type="component" value="Unassembled WGS sequence"/>
</dbReference>
<comment type="subcellular location">
    <subcellularLocation>
        <location evidence="1">Nucleus</location>
    </subcellularLocation>
</comment>
<dbReference type="PANTHER" id="PTHR40626">
    <property type="entry name" value="MIP31509P"/>
    <property type="match status" value="1"/>
</dbReference>
<feature type="domain" description="Xylanolytic transcriptional activator regulatory" evidence="7">
    <location>
        <begin position="118"/>
        <end position="159"/>
    </location>
</feature>
<dbReference type="GeneID" id="19198061"/>
<organism evidence="8 9">
    <name type="scientific">Cladophialophora psammophila CBS 110553</name>
    <dbReference type="NCBI Taxonomy" id="1182543"/>
    <lineage>
        <taxon>Eukaryota</taxon>
        <taxon>Fungi</taxon>
        <taxon>Dikarya</taxon>
        <taxon>Ascomycota</taxon>
        <taxon>Pezizomycotina</taxon>
        <taxon>Eurotiomycetes</taxon>
        <taxon>Chaetothyriomycetidae</taxon>
        <taxon>Chaetothyriales</taxon>
        <taxon>Herpotrichiellaceae</taxon>
        <taxon>Cladophialophora</taxon>
    </lineage>
</organism>
<dbReference type="GO" id="GO:0000785">
    <property type="term" value="C:chromatin"/>
    <property type="evidence" value="ECO:0007669"/>
    <property type="project" value="TreeGrafter"/>
</dbReference>
<dbReference type="OrthoDB" id="1405595at2759"/>
<comment type="caution">
    <text evidence="8">The sequence shown here is derived from an EMBL/GenBank/DDBJ whole genome shotgun (WGS) entry which is preliminary data.</text>
</comment>
<keyword evidence="6" id="KW-0539">Nucleus</keyword>
<keyword evidence="4" id="KW-0863">Zinc-finger</keyword>
<keyword evidence="3" id="KW-0677">Repeat</keyword>